<name>A0A0D1ZB97_EXOME</name>
<dbReference type="HOGENOM" id="CLU_076384_0_0_1"/>
<evidence type="ECO:0000259" key="4">
    <source>
        <dbReference type="PROSITE" id="PS50217"/>
    </source>
</evidence>
<dbReference type="SUPFAM" id="SSF57959">
    <property type="entry name" value="Leucine zipper domain"/>
    <property type="match status" value="1"/>
</dbReference>
<feature type="compositionally biased region" description="Low complexity" evidence="3">
    <location>
        <begin position="157"/>
        <end position="175"/>
    </location>
</feature>
<dbReference type="InterPro" id="IPR050936">
    <property type="entry name" value="AP-1-like"/>
</dbReference>
<evidence type="ECO:0000256" key="2">
    <source>
        <dbReference type="ARBA" id="ARBA00023242"/>
    </source>
</evidence>
<organism evidence="5 6">
    <name type="scientific">Exophiala mesophila</name>
    <name type="common">Black yeast-like fungus</name>
    <dbReference type="NCBI Taxonomy" id="212818"/>
    <lineage>
        <taxon>Eukaryota</taxon>
        <taxon>Fungi</taxon>
        <taxon>Dikarya</taxon>
        <taxon>Ascomycota</taxon>
        <taxon>Pezizomycotina</taxon>
        <taxon>Eurotiomycetes</taxon>
        <taxon>Chaetothyriomycetidae</taxon>
        <taxon>Chaetothyriales</taxon>
        <taxon>Herpotrichiellaceae</taxon>
        <taxon>Exophiala</taxon>
    </lineage>
</organism>
<sequence length="244" mass="27064">MDYFYDPNNTVPHQASIYDIHSSTSSSPKPFDHSFSFDSASFQPTSQTWTPMNFDDLGTFDNDSLPVPGPASSVSSADTEKSTQEVTRSRRRAQNRASQRAFRERKDRHLKGLEFQLEALNEKHQDLIQSYTKQSENVTKLQTRLAELRAEMKALKSLNSSSSAGSSGSGNANSSRISPNVGDSFDAFSFTVDSGFDLDPRGRGGDDASNMMWREDSFSSSTMGDHDGAEDMRLPAFEDLLRMA</sequence>
<dbReference type="InterPro" id="IPR046347">
    <property type="entry name" value="bZIP_sf"/>
</dbReference>
<feature type="region of interest" description="Disordered" evidence="3">
    <location>
        <begin position="60"/>
        <end position="104"/>
    </location>
</feature>
<evidence type="ECO:0000256" key="3">
    <source>
        <dbReference type="SAM" id="MobiDB-lite"/>
    </source>
</evidence>
<feature type="region of interest" description="Disordered" evidence="3">
    <location>
        <begin position="199"/>
        <end position="230"/>
    </location>
</feature>
<dbReference type="PROSITE" id="PS00036">
    <property type="entry name" value="BZIP_BASIC"/>
    <property type="match status" value="1"/>
</dbReference>
<feature type="region of interest" description="Disordered" evidence="3">
    <location>
        <begin position="157"/>
        <end position="178"/>
    </location>
</feature>
<dbReference type="SMART" id="SM00338">
    <property type="entry name" value="BRLZ"/>
    <property type="match status" value="1"/>
</dbReference>
<dbReference type="OrthoDB" id="2593073at2759"/>
<dbReference type="InterPro" id="IPR004827">
    <property type="entry name" value="bZIP"/>
</dbReference>
<dbReference type="EMBL" id="KN847523">
    <property type="protein sequence ID" value="KIV91269.1"/>
    <property type="molecule type" value="Genomic_DNA"/>
</dbReference>
<dbReference type="STRING" id="212818.A0A0D1ZB97"/>
<dbReference type="RefSeq" id="XP_016222843.1">
    <property type="nucleotide sequence ID" value="XM_016370550.1"/>
</dbReference>
<dbReference type="GeneID" id="27323672"/>
<dbReference type="AlphaFoldDB" id="A0A0D1ZB97"/>
<dbReference type="CDD" id="cd14688">
    <property type="entry name" value="bZIP_YAP"/>
    <property type="match status" value="1"/>
</dbReference>
<dbReference type="GO" id="GO:0090575">
    <property type="term" value="C:RNA polymerase II transcription regulator complex"/>
    <property type="evidence" value="ECO:0007669"/>
    <property type="project" value="TreeGrafter"/>
</dbReference>
<evidence type="ECO:0000256" key="1">
    <source>
        <dbReference type="ARBA" id="ARBA00004123"/>
    </source>
</evidence>
<gene>
    <name evidence="5" type="ORF">PV10_05827</name>
</gene>
<feature type="compositionally biased region" description="Low complexity" evidence="3">
    <location>
        <begin position="64"/>
        <end position="77"/>
    </location>
</feature>
<evidence type="ECO:0000313" key="5">
    <source>
        <dbReference type="EMBL" id="KIV91269.1"/>
    </source>
</evidence>
<dbReference type="VEuPathDB" id="FungiDB:PV10_05827"/>
<dbReference type="GO" id="GO:0001228">
    <property type="term" value="F:DNA-binding transcription activator activity, RNA polymerase II-specific"/>
    <property type="evidence" value="ECO:0007669"/>
    <property type="project" value="TreeGrafter"/>
</dbReference>
<dbReference type="Gene3D" id="1.20.5.170">
    <property type="match status" value="1"/>
</dbReference>
<dbReference type="Pfam" id="PF00170">
    <property type="entry name" value="bZIP_1"/>
    <property type="match status" value="1"/>
</dbReference>
<comment type="subcellular location">
    <subcellularLocation>
        <location evidence="1">Nucleus</location>
    </subcellularLocation>
</comment>
<keyword evidence="6" id="KW-1185">Reference proteome</keyword>
<feature type="domain" description="BZIP" evidence="4">
    <location>
        <begin position="85"/>
        <end position="148"/>
    </location>
</feature>
<protein>
    <recommendedName>
        <fullName evidence="4">BZIP domain-containing protein</fullName>
    </recommendedName>
</protein>
<dbReference type="Proteomes" id="UP000054302">
    <property type="component" value="Unassembled WGS sequence"/>
</dbReference>
<dbReference type="PANTHER" id="PTHR40621:SF6">
    <property type="entry name" value="AP-1-LIKE TRANSCRIPTION FACTOR YAP1-RELATED"/>
    <property type="match status" value="1"/>
</dbReference>
<reference evidence="5 6" key="1">
    <citation type="submission" date="2015-01" db="EMBL/GenBank/DDBJ databases">
        <title>The Genome Sequence of Exophiala mesophila CBS40295.</title>
        <authorList>
            <consortium name="The Broad Institute Genomics Platform"/>
            <person name="Cuomo C."/>
            <person name="de Hoog S."/>
            <person name="Gorbushina A."/>
            <person name="Stielow B."/>
            <person name="Teixiera M."/>
            <person name="Abouelleil A."/>
            <person name="Chapman S.B."/>
            <person name="Priest M."/>
            <person name="Young S.K."/>
            <person name="Wortman J."/>
            <person name="Nusbaum C."/>
            <person name="Birren B."/>
        </authorList>
    </citation>
    <scope>NUCLEOTIDE SEQUENCE [LARGE SCALE GENOMIC DNA]</scope>
    <source>
        <strain evidence="5 6">CBS 40295</strain>
    </source>
</reference>
<evidence type="ECO:0000313" key="6">
    <source>
        <dbReference type="Proteomes" id="UP000054302"/>
    </source>
</evidence>
<accession>A0A0D1ZB97</accession>
<keyword evidence="2" id="KW-0539">Nucleus</keyword>
<proteinExistence type="predicted"/>
<dbReference type="PROSITE" id="PS50217">
    <property type="entry name" value="BZIP"/>
    <property type="match status" value="1"/>
</dbReference>
<dbReference type="GO" id="GO:0000976">
    <property type="term" value="F:transcription cis-regulatory region binding"/>
    <property type="evidence" value="ECO:0007669"/>
    <property type="project" value="InterPro"/>
</dbReference>
<dbReference type="PANTHER" id="PTHR40621">
    <property type="entry name" value="TRANSCRIPTION FACTOR KAPC-RELATED"/>
    <property type="match status" value="1"/>
</dbReference>